<dbReference type="Proteomes" id="UP000284562">
    <property type="component" value="Unassembled WGS sequence"/>
</dbReference>
<dbReference type="EMBL" id="QRNN01000003">
    <property type="protein sequence ID" value="RHK50273.1"/>
    <property type="molecule type" value="Genomic_DNA"/>
</dbReference>
<accession>A0AA92V787</accession>
<sequence length="430" mass="47486">MIKKLFTLFICTLSLAATFTSCGDEAIDVESVNKQTIFVFYPWTGGTSDSGLTRYLKLNVDSICEGIVAKKGLNNSRVMVFMSQNYRKSYLIDLQYDGNTKTVIRDTLKTYDEATYTTAEGFAEILNEVKRRAEALNYSLIIGAHGCGWTYKSDWVHYPDMARPNAGFAQKGSTSSPTATGNFSGIQYGPDPNNPVTRFFGSVSLEENALDVPTLAEGIKLSGTKMQYILFDACYMGNVETAYELKDVTNFMISSSSEIMGAGVPYKTMWSYLNSSAPNYSGFVNGVVNFYKNSSDPFCNMAAIDCRQMNNLAQVMKEINSKYTLSSSVPLDSIQPLDGFSPNLFYDMSVYVDSLVPSGSLKDKFNSQMKLTIKAAAHTDEAYTMLKSYRGTTFKVKNYCGLSISDPSQHSVAIKAERKPVGGKLHTNKP</sequence>
<name>A0AA92V787_9BACT</name>
<protein>
    <submittedName>
        <fullName evidence="2">Uncharacterized protein</fullName>
    </submittedName>
</protein>
<dbReference type="InterPro" id="IPR005077">
    <property type="entry name" value="Peptidase_C11"/>
</dbReference>
<keyword evidence="1" id="KW-0732">Signal</keyword>
<dbReference type="Gene3D" id="3.40.50.11970">
    <property type="match status" value="1"/>
</dbReference>
<reference evidence="2 3" key="1">
    <citation type="submission" date="2018-08" db="EMBL/GenBank/DDBJ databases">
        <title>A genome reference for cultivated species of the human gut microbiota.</title>
        <authorList>
            <person name="Zou Y."/>
            <person name="Xue W."/>
            <person name="Luo G."/>
        </authorList>
    </citation>
    <scope>NUCLEOTIDE SEQUENCE [LARGE SCALE GENOMIC DNA]</scope>
    <source>
        <strain evidence="2 3">AF43-2</strain>
    </source>
</reference>
<feature type="signal peptide" evidence="1">
    <location>
        <begin position="1"/>
        <end position="16"/>
    </location>
</feature>
<dbReference type="PANTHER" id="PTHR37835:SF1">
    <property type="entry name" value="ALPHA-CLOSTRIPAIN"/>
    <property type="match status" value="1"/>
</dbReference>
<dbReference type="Pfam" id="PF03415">
    <property type="entry name" value="Peptidase_C11"/>
    <property type="match status" value="1"/>
</dbReference>
<gene>
    <name evidence="2" type="ORF">DW064_01495</name>
</gene>
<dbReference type="PANTHER" id="PTHR37835">
    <property type="entry name" value="ALPHA-CLOSTRIPAIN"/>
    <property type="match status" value="1"/>
</dbReference>
<dbReference type="AlphaFoldDB" id="A0AA92V787"/>
<evidence type="ECO:0000313" key="2">
    <source>
        <dbReference type="EMBL" id="RHK50273.1"/>
    </source>
</evidence>
<proteinExistence type="predicted"/>
<dbReference type="PROSITE" id="PS51257">
    <property type="entry name" value="PROKAR_LIPOPROTEIN"/>
    <property type="match status" value="1"/>
</dbReference>
<comment type="caution">
    <text evidence="2">The sequence shown here is derived from an EMBL/GenBank/DDBJ whole genome shotgun (WGS) entry which is preliminary data.</text>
</comment>
<evidence type="ECO:0000256" key="1">
    <source>
        <dbReference type="SAM" id="SignalP"/>
    </source>
</evidence>
<evidence type="ECO:0000313" key="3">
    <source>
        <dbReference type="Proteomes" id="UP000284562"/>
    </source>
</evidence>
<feature type="chain" id="PRO_5041645390" evidence="1">
    <location>
        <begin position="17"/>
        <end position="430"/>
    </location>
</feature>
<organism evidence="2 3">
    <name type="scientific">Segatella copri</name>
    <dbReference type="NCBI Taxonomy" id="165179"/>
    <lineage>
        <taxon>Bacteria</taxon>
        <taxon>Pseudomonadati</taxon>
        <taxon>Bacteroidota</taxon>
        <taxon>Bacteroidia</taxon>
        <taxon>Bacteroidales</taxon>
        <taxon>Prevotellaceae</taxon>
        <taxon>Segatella</taxon>
    </lineage>
</organism>